<evidence type="ECO:0000313" key="2">
    <source>
        <dbReference type="EMBL" id="KAJ8868399.1"/>
    </source>
</evidence>
<comment type="caution">
    <text evidence="2">The sequence shown here is derived from an EMBL/GenBank/DDBJ whole genome shotgun (WGS) entry which is preliminary data.</text>
</comment>
<evidence type="ECO:0000313" key="3">
    <source>
        <dbReference type="Proteomes" id="UP001159363"/>
    </source>
</evidence>
<feature type="domain" description="PiggyBac transposable element-derived protein" evidence="1">
    <location>
        <begin position="1"/>
        <end position="137"/>
    </location>
</feature>
<dbReference type="Proteomes" id="UP001159363">
    <property type="component" value="Chromosome 13"/>
</dbReference>
<dbReference type="PANTHER" id="PTHR46599:SF6">
    <property type="entry name" value="DUAL SPECIFICITY PHOSPHATASE 26"/>
    <property type="match status" value="1"/>
</dbReference>
<evidence type="ECO:0000259" key="1">
    <source>
        <dbReference type="Pfam" id="PF13843"/>
    </source>
</evidence>
<sequence>MPGKPDEFGVRYWLTVDAKNRYILNGFPYLGKDATRPPDKPLSEHVMLRLMESFFDKEKNVTTDSYFTSVSLANELKKRKTSFVGTLNRARWEEPSSVKHTRDPLHTTILLKSNGMVLTSYQGKVTEYVLVLSTLHTGVDIDQ</sequence>
<organism evidence="2 3">
    <name type="scientific">Dryococelus australis</name>
    <dbReference type="NCBI Taxonomy" id="614101"/>
    <lineage>
        <taxon>Eukaryota</taxon>
        <taxon>Metazoa</taxon>
        <taxon>Ecdysozoa</taxon>
        <taxon>Arthropoda</taxon>
        <taxon>Hexapoda</taxon>
        <taxon>Insecta</taxon>
        <taxon>Pterygota</taxon>
        <taxon>Neoptera</taxon>
        <taxon>Polyneoptera</taxon>
        <taxon>Phasmatodea</taxon>
        <taxon>Verophasmatodea</taxon>
        <taxon>Anareolatae</taxon>
        <taxon>Phasmatidae</taxon>
        <taxon>Eurycanthinae</taxon>
        <taxon>Dryococelus</taxon>
    </lineage>
</organism>
<protein>
    <recommendedName>
        <fullName evidence="1">PiggyBac transposable element-derived protein domain-containing protein</fullName>
    </recommendedName>
</protein>
<reference evidence="2 3" key="1">
    <citation type="submission" date="2023-02" db="EMBL/GenBank/DDBJ databases">
        <title>LHISI_Scaffold_Assembly.</title>
        <authorList>
            <person name="Stuart O.P."/>
            <person name="Cleave R."/>
            <person name="Magrath M.J.L."/>
            <person name="Mikheyev A.S."/>
        </authorList>
    </citation>
    <scope>NUCLEOTIDE SEQUENCE [LARGE SCALE GENOMIC DNA]</scope>
    <source>
        <strain evidence="2">Daus_M_001</strain>
        <tissue evidence="2">Leg muscle</tissue>
    </source>
</reference>
<proteinExistence type="predicted"/>
<dbReference type="Pfam" id="PF13843">
    <property type="entry name" value="DDE_Tnp_1_7"/>
    <property type="match status" value="1"/>
</dbReference>
<dbReference type="EMBL" id="JARBHB010000014">
    <property type="protein sequence ID" value="KAJ8868399.1"/>
    <property type="molecule type" value="Genomic_DNA"/>
</dbReference>
<dbReference type="PANTHER" id="PTHR46599">
    <property type="entry name" value="PIGGYBAC TRANSPOSABLE ELEMENT-DERIVED PROTEIN 4"/>
    <property type="match status" value="1"/>
</dbReference>
<dbReference type="InterPro" id="IPR029526">
    <property type="entry name" value="PGBD"/>
</dbReference>
<name>A0ABQ9G7H5_9NEOP</name>
<gene>
    <name evidence="2" type="ORF">PR048_029915</name>
</gene>
<accession>A0ABQ9G7H5</accession>
<keyword evidence="3" id="KW-1185">Reference proteome</keyword>